<proteinExistence type="predicted"/>
<dbReference type="InParanoid" id="A0A1Y1UM49"/>
<name>A0A1Y1UM49_9TREE</name>
<comment type="caution">
    <text evidence="3">The sequence shown here is derived from an EMBL/GenBank/DDBJ whole genome shotgun (WGS) entry which is preliminary data.</text>
</comment>
<sequence>MMVPQLSLILDSLVLLSLTSASPTRGYSGLTFQHSFDASSGDLLQDKLISDDLKHDQGHEAMIALLDKYAPVLKLSIAEAYFPSSVEYMLPHFTYATVNGSKHYLNPNNLTLSNLDSLPRRGQDYFLSIPEPHNPQPFIEPSAEYLLGPAGQDGGMEDGGDGRGRVKEDIYGFWVDQGRGVVDLWYWTYYPYNFGKFAGPFGVIGNHVGDWEHIRMRTINGTAESVDYHAHSGGPTVSGTLRWKDVEKEDGRPVGYIAAGSHGIWPTPGNHELAPLLNYIKLVDICDDAGPIWDTKGSVIPFQYWNSHENRTKVNHEGKGHWMNFRGRYGNTGENNCWWYKLVGNCQLVDAPPGPNRWFGSPPICTIAPAVSGNSRYAFYLSERTARWAKRRHVANIQLEQVCRRPRRKEDEMEDEHSGAGSSRSSALERGGDDSDDVEVWTTTGTCKFRGQDRHEITTMACKGMQAAVKSYRLSFCLADGRCIFSTVQRDICAYVEDKEGYISSRAVDLEDLDEWFDMGK</sequence>
<keyword evidence="4" id="KW-1185">Reference proteome</keyword>
<evidence type="ECO:0008006" key="5">
    <source>
        <dbReference type="Google" id="ProtNLM"/>
    </source>
</evidence>
<dbReference type="GeneID" id="33557184"/>
<keyword evidence="2" id="KW-0732">Signal</keyword>
<dbReference type="InterPro" id="IPR009291">
    <property type="entry name" value="Vps62"/>
</dbReference>
<dbReference type="RefSeq" id="XP_021872478.1">
    <property type="nucleotide sequence ID" value="XM_022015375.1"/>
</dbReference>
<dbReference type="OrthoDB" id="188042at2759"/>
<dbReference type="PANTHER" id="PTHR48174:SF5">
    <property type="entry name" value="VACUOLAR PROTEIN SORTING-ASSOCIATED PROTEIN 62"/>
    <property type="match status" value="1"/>
</dbReference>
<evidence type="ECO:0000256" key="1">
    <source>
        <dbReference type="SAM" id="MobiDB-lite"/>
    </source>
</evidence>
<evidence type="ECO:0000313" key="4">
    <source>
        <dbReference type="Proteomes" id="UP000193218"/>
    </source>
</evidence>
<feature type="signal peptide" evidence="2">
    <location>
        <begin position="1"/>
        <end position="21"/>
    </location>
</feature>
<evidence type="ECO:0000313" key="3">
    <source>
        <dbReference type="EMBL" id="ORX38556.1"/>
    </source>
</evidence>
<dbReference type="PANTHER" id="PTHR48174">
    <property type="entry name" value="DUF946 FAMILY PROTEIN"/>
    <property type="match status" value="1"/>
</dbReference>
<gene>
    <name evidence="3" type="ORF">BD324DRAFT_621352</name>
</gene>
<accession>A0A1Y1UM49</accession>
<dbReference type="Proteomes" id="UP000193218">
    <property type="component" value="Unassembled WGS sequence"/>
</dbReference>
<dbReference type="EMBL" id="NBSH01000004">
    <property type="protein sequence ID" value="ORX38556.1"/>
    <property type="molecule type" value="Genomic_DNA"/>
</dbReference>
<reference evidence="3 4" key="1">
    <citation type="submission" date="2017-03" db="EMBL/GenBank/DDBJ databases">
        <title>Widespread Adenine N6-methylation of Active Genes in Fungi.</title>
        <authorList>
            <consortium name="DOE Joint Genome Institute"/>
            <person name="Mondo S.J."/>
            <person name="Dannebaum R.O."/>
            <person name="Kuo R.C."/>
            <person name="Louie K.B."/>
            <person name="Bewick A.J."/>
            <person name="Labutti K."/>
            <person name="Haridas S."/>
            <person name="Kuo A."/>
            <person name="Salamov A."/>
            <person name="Ahrendt S.R."/>
            <person name="Lau R."/>
            <person name="Bowen B.P."/>
            <person name="Lipzen A."/>
            <person name="Sullivan W."/>
            <person name="Andreopoulos W.B."/>
            <person name="Clum A."/>
            <person name="Lindquist E."/>
            <person name="Daum C."/>
            <person name="Northen T.R."/>
            <person name="Ramamoorthy G."/>
            <person name="Schmitz R.J."/>
            <person name="Gryganskyi A."/>
            <person name="Culley D."/>
            <person name="Magnuson J."/>
            <person name="James T.Y."/>
            <person name="O'Malley M.A."/>
            <person name="Stajich J.E."/>
            <person name="Spatafora J.W."/>
            <person name="Visel A."/>
            <person name="Grigoriev I.V."/>
        </authorList>
    </citation>
    <scope>NUCLEOTIDE SEQUENCE [LARGE SCALE GENOMIC DNA]</scope>
    <source>
        <strain evidence="3 4">NRRL Y-17943</strain>
    </source>
</reference>
<feature type="chain" id="PRO_5010995087" description="Vacuolar protein sorting-associated protein 62" evidence="2">
    <location>
        <begin position="22"/>
        <end position="521"/>
    </location>
</feature>
<evidence type="ECO:0000256" key="2">
    <source>
        <dbReference type="SAM" id="SignalP"/>
    </source>
</evidence>
<organism evidence="3 4">
    <name type="scientific">Kockovaella imperatae</name>
    <dbReference type="NCBI Taxonomy" id="4999"/>
    <lineage>
        <taxon>Eukaryota</taxon>
        <taxon>Fungi</taxon>
        <taxon>Dikarya</taxon>
        <taxon>Basidiomycota</taxon>
        <taxon>Agaricomycotina</taxon>
        <taxon>Tremellomycetes</taxon>
        <taxon>Tremellales</taxon>
        <taxon>Cuniculitremaceae</taxon>
        <taxon>Kockovaella</taxon>
    </lineage>
</organism>
<protein>
    <recommendedName>
        <fullName evidence="5">Vacuolar protein sorting-associated protein 62</fullName>
    </recommendedName>
</protein>
<dbReference type="AlphaFoldDB" id="A0A1Y1UM49"/>
<dbReference type="Pfam" id="PF06101">
    <property type="entry name" value="Vps62"/>
    <property type="match status" value="1"/>
</dbReference>
<dbReference type="STRING" id="4999.A0A1Y1UM49"/>
<feature type="region of interest" description="Disordered" evidence="1">
    <location>
        <begin position="405"/>
        <end position="437"/>
    </location>
</feature>